<keyword evidence="3 10" id="KW-0813">Transport</keyword>
<dbReference type="SUPFAM" id="SSF56935">
    <property type="entry name" value="Porins"/>
    <property type="match status" value="1"/>
</dbReference>
<organism evidence="15 16">
    <name type="scientific">Thioclava kandeliae</name>
    <dbReference type="NCBI Taxonomy" id="3070818"/>
    <lineage>
        <taxon>Bacteria</taxon>
        <taxon>Pseudomonadati</taxon>
        <taxon>Pseudomonadota</taxon>
        <taxon>Alphaproteobacteria</taxon>
        <taxon>Rhodobacterales</taxon>
        <taxon>Paracoccaceae</taxon>
        <taxon>Thioclava</taxon>
    </lineage>
</organism>
<dbReference type="EMBL" id="JAYWLC010000008">
    <property type="protein sequence ID" value="MER5172444.1"/>
    <property type="molecule type" value="Genomic_DNA"/>
</dbReference>
<evidence type="ECO:0000313" key="15">
    <source>
        <dbReference type="EMBL" id="MER5172444.1"/>
    </source>
</evidence>
<dbReference type="PANTHER" id="PTHR32552:SF74">
    <property type="entry name" value="HYDROXAMATE SIDEROPHORE RECEPTOR FHUE"/>
    <property type="match status" value="1"/>
</dbReference>
<proteinExistence type="inferred from homology"/>
<dbReference type="RefSeq" id="WP_350937283.1">
    <property type="nucleotide sequence ID" value="NZ_JAYWLC010000008.1"/>
</dbReference>
<evidence type="ECO:0000256" key="1">
    <source>
        <dbReference type="ARBA" id="ARBA00004571"/>
    </source>
</evidence>
<keyword evidence="6 11" id="KW-0798">TonB box</keyword>
<evidence type="ECO:0000259" key="13">
    <source>
        <dbReference type="Pfam" id="PF00593"/>
    </source>
</evidence>
<keyword evidence="16" id="KW-1185">Reference proteome</keyword>
<evidence type="ECO:0000256" key="6">
    <source>
        <dbReference type="ARBA" id="ARBA00023077"/>
    </source>
</evidence>
<evidence type="ECO:0000256" key="9">
    <source>
        <dbReference type="ARBA" id="ARBA00023237"/>
    </source>
</evidence>
<evidence type="ECO:0000256" key="8">
    <source>
        <dbReference type="ARBA" id="ARBA00023170"/>
    </source>
</evidence>
<sequence length="710" mass="76792">MSAPRPAFVRPAPLRSGLLASTALAAMTALPVMAQDVVDLDPITVEGSSYETEGAQSYATDLISVGEKAAISPREVPQSTSVVTHKQIEDGGYNTLDEAMADVPGIMVLNNDAGRSSIYSRGYEFDYLYFDGLPAPVSSIYGTQPDLSIVDHVEVLKGPAGLFISTGEPAGSVNMRLKQATATEFTGYVEGSTDSNGQYRGELDVSNKLNADGTLRGRFVAAYGDGDTFIDNGSNGVQSYYGTLAWDVDPDTQLTFSLSHMERDIAPFNGLPTYEDGSLIWTDAGAGVVPDWNDFDNTTTDAVLAATHTFDNGGRVKFSLRKSWQDADFLYGYAGSTADAENNISSIAYLGRDFSQDSTALDLHADLPFTLGQMEGNAIIGADWQKVTSTTYTARGKIAGSWNLNDFDASSVARPDAAYSTREDSDTTSTGIYSQLRLKPVDRLTLIGGARLSWYEGTVDTTTLSTGAVAHEDYDVDAHVTPFAGATYDITPDAALYASYSEIFIPQSDLDSSGDLLDPVEGRQYELGVKARVAGTLDVTAAYFNLREDNRPVAVTGTDYYVAQEEVQSQGIELTVAGELRENLHLSAGYTYTYTEYLNGSSEGEAFSTYTPKNMLKLQAMYDITEGALRDWSLGGRLTMMSGFSSKGIEAPGYGVVDLMAVKRFDNDLTLRMGVDNVFDKDYYSRVGSTTVFNFRGAPRTFNVSLTKRF</sequence>
<dbReference type="Gene3D" id="2.40.170.20">
    <property type="entry name" value="TonB-dependent receptor, beta-barrel domain"/>
    <property type="match status" value="1"/>
</dbReference>
<comment type="subcellular location">
    <subcellularLocation>
        <location evidence="1 10">Cell outer membrane</location>
        <topology evidence="1 10">Multi-pass membrane protein</topology>
    </subcellularLocation>
</comment>
<evidence type="ECO:0000313" key="16">
    <source>
        <dbReference type="Proteomes" id="UP001438953"/>
    </source>
</evidence>
<feature type="domain" description="TonB-dependent receptor plug" evidence="14">
    <location>
        <begin position="73"/>
        <end position="171"/>
    </location>
</feature>
<gene>
    <name evidence="15" type="ORF">VSX56_11725</name>
</gene>
<dbReference type="InterPro" id="IPR010105">
    <property type="entry name" value="TonB_sidphr_rcpt"/>
</dbReference>
<evidence type="ECO:0000256" key="11">
    <source>
        <dbReference type="RuleBase" id="RU003357"/>
    </source>
</evidence>
<reference evidence="15 16" key="1">
    <citation type="submission" date="2024-01" db="EMBL/GenBank/DDBJ databases">
        <authorList>
            <person name="Deng Y."/>
            <person name="Su J."/>
        </authorList>
    </citation>
    <scope>NUCLEOTIDE SEQUENCE [LARGE SCALE GENOMIC DNA]</scope>
    <source>
        <strain evidence="15 16">CPCC 100088</strain>
    </source>
</reference>
<protein>
    <submittedName>
        <fullName evidence="15">TonB-dependent siderophore receptor</fullName>
    </submittedName>
</protein>
<comment type="caution">
    <text evidence="15">The sequence shown here is derived from an EMBL/GenBank/DDBJ whole genome shotgun (WGS) entry which is preliminary data.</text>
</comment>
<evidence type="ECO:0000259" key="14">
    <source>
        <dbReference type="Pfam" id="PF07715"/>
    </source>
</evidence>
<reference evidence="15 16" key="2">
    <citation type="submission" date="2024-06" db="EMBL/GenBank/DDBJ databases">
        <title>Thioclava kandeliae sp. nov. from a rhizosphere soil sample of Kandelia candel in a mangrove.</title>
        <authorList>
            <person name="Mu T."/>
        </authorList>
    </citation>
    <scope>NUCLEOTIDE SEQUENCE [LARGE SCALE GENOMIC DNA]</scope>
    <source>
        <strain evidence="15 16">CPCC 100088</strain>
    </source>
</reference>
<dbReference type="Gene3D" id="2.170.130.10">
    <property type="entry name" value="TonB-dependent receptor, plug domain"/>
    <property type="match status" value="1"/>
</dbReference>
<dbReference type="InterPro" id="IPR039426">
    <property type="entry name" value="TonB-dep_rcpt-like"/>
</dbReference>
<dbReference type="Pfam" id="PF00593">
    <property type="entry name" value="TonB_dep_Rec_b-barrel"/>
    <property type="match status" value="1"/>
</dbReference>
<comment type="similarity">
    <text evidence="2 10 11">Belongs to the TonB-dependent receptor family.</text>
</comment>
<dbReference type="PROSITE" id="PS52016">
    <property type="entry name" value="TONB_DEPENDENT_REC_3"/>
    <property type="match status" value="1"/>
</dbReference>
<evidence type="ECO:0000256" key="7">
    <source>
        <dbReference type="ARBA" id="ARBA00023136"/>
    </source>
</evidence>
<dbReference type="InterPro" id="IPR000531">
    <property type="entry name" value="Beta-barrel_TonB"/>
</dbReference>
<dbReference type="Proteomes" id="UP001438953">
    <property type="component" value="Unassembled WGS sequence"/>
</dbReference>
<dbReference type="PANTHER" id="PTHR32552">
    <property type="entry name" value="FERRICHROME IRON RECEPTOR-RELATED"/>
    <property type="match status" value="1"/>
</dbReference>
<keyword evidence="9 10" id="KW-0998">Cell outer membrane</keyword>
<dbReference type="InterPro" id="IPR037066">
    <property type="entry name" value="Plug_dom_sf"/>
</dbReference>
<evidence type="ECO:0000256" key="12">
    <source>
        <dbReference type="SAM" id="SignalP"/>
    </source>
</evidence>
<keyword evidence="5 10" id="KW-0812">Transmembrane</keyword>
<feature type="domain" description="TonB-dependent receptor-like beta-barrel" evidence="13">
    <location>
        <begin position="255"/>
        <end position="678"/>
    </location>
</feature>
<dbReference type="CDD" id="cd01347">
    <property type="entry name" value="ligand_gated_channel"/>
    <property type="match status" value="1"/>
</dbReference>
<keyword evidence="4 10" id="KW-1134">Transmembrane beta strand</keyword>
<feature type="chain" id="PRO_5046553786" evidence="12">
    <location>
        <begin position="35"/>
        <end position="710"/>
    </location>
</feature>
<keyword evidence="8 15" id="KW-0675">Receptor</keyword>
<feature type="signal peptide" evidence="12">
    <location>
        <begin position="1"/>
        <end position="34"/>
    </location>
</feature>
<keyword evidence="7 10" id="KW-0472">Membrane</keyword>
<dbReference type="Pfam" id="PF07715">
    <property type="entry name" value="Plug"/>
    <property type="match status" value="1"/>
</dbReference>
<evidence type="ECO:0000256" key="5">
    <source>
        <dbReference type="ARBA" id="ARBA00022692"/>
    </source>
</evidence>
<name>A0ABV1SHS2_9RHOB</name>
<evidence type="ECO:0000256" key="2">
    <source>
        <dbReference type="ARBA" id="ARBA00009810"/>
    </source>
</evidence>
<dbReference type="InterPro" id="IPR012910">
    <property type="entry name" value="Plug_dom"/>
</dbReference>
<evidence type="ECO:0000256" key="10">
    <source>
        <dbReference type="PROSITE-ProRule" id="PRU01360"/>
    </source>
</evidence>
<evidence type="ECO:0000256" key="3">
    <source>
        <dbReference type="ARBA" id="ARBA00022448"/>
    </source>
</evidence>
<evidence type="ECO:0000256" key="4">
    <source>
        <dbReference type="ARBA" id="ARBA00022452"/>
    </source>
</evidence>
<dbReference type="InterPro" id="IPR036942">
    <property type="entry name" value="Beta-barrel_TonB_sf"/>
</dbReference>
<accession>A0ABV1SHS2</accession>
<keyword evidence="12" id="KW-0732">Signal</keyword>
<dbReference type="NCBIfam" id="TIGR01783">
    <property type="entry name" value="TonB-siderophor"/>
    <property type="match status" value="1"/>
</dbReference>